<dbReference type="Gene3D" id="1.10.418.70">
    <property type="entry name" value="Intraflagellar transport protein 81, N-terminal domain"/>
    <property type="match status" value="1"/>
</dbReference>
<evidence type="ECO:0000313" key="9">
    <source>
        <dbReference type="EMBL" id="TWW53656.1"/>
    </source>
</evidence>
<keyword evidence="5" id="KW-0966">Cell projection</keyword>
<evidence type="ECO:0000256" key="5">
    <source>
        <dbReference type="ARBA" id="ARBA00023273"/>
    </source>
</evidence>
<protein>
    <submittedName>
        <fullName evidence="9">Intraflagellar transport protein 81-like protein</fullName>
    </submittedName>
</protein>
<comment type="similarity">
    <text evidence="6">Belongs to the IFT81 family.</text>
</comment>
<comment type="subcellular location">
    <subcellularLocation>
        <location evidence="1">Cell projection</location>
        <location evidence="1">Cilium</location>
    </subcellularLocation>
</comment>
<sequence>MLKESIFIVNQLNKEPFLKNLTFPSFEALSPLMLLEVLNEVLTEIQPKYTEIIQDKTDEERVQEMINLLSMLEYEPIKECCDLQAIREGLDTNDKVVIYPILFWLLQDVSTLKRKAYLSQFTCEIEVPEFLHHDETLYIYSNKQKEQIQKFQQTFVMYEDLQPLSVSKNNAVVENRTMQNNKCSLLKQKEMLHKELESLVKSPDILLKASRQLRLERERAKLVARQTTEQEEQLSQAQKRVSELEEQTKGHLVAELEKMRKEVDALQKLAEMPVVTAAQLLEMKTKFKM</sequence>
<evidence type="ECO:0000256" key="3">
    <source>
        <dbReference type="ARBA" id="ARBA00023054"/>
    </source>
</evidence>
<dbReference type="AlphaFoldDB" id="A0A5C6MEN3"/>
<dbReference type="Proteomes" id="UP000324091">
    <property type="component" value="Unassembled WGS sequence"/>
</dbReference>
<evidence type="ECO:0000256" key="6">
    <source>
        <dbReference type="ARBA" id="ARBA00043983"/>
    </source>
</evidence>
<dbReference type="InterPro" id="IPR041146">
    <property type="entry name" value="IFT81_CH"/>
</dbReference>
<evidence type="ECO:0000256" key="1">
    <source>
        <dbReference type="ARBA" id="ARBA00004138"/>
    </source>
</evidence>
<dbReference type="GO" id="GO:0015631">
    <property type="term" value="F:tubulin binding"/>
    <property type="evidence" value="ECO:0007669"/>
    <property type="project" value="InterPro"/>
</dbReference>
<dbReference type="PANTHER" id="PTHR15614:SF2">
    <property type="entry name" value="INTRAFLAGELLAR TRANSPORT PROTEIN 81 HOMOLOG"/>
    <property type="match status" value="1"/>
</dbReference>
<feature type="coiled-coil region" evidence="7">
    <location>
        <begin position="227"/>
        <end position="269"/>
    </location>
</feature>
<keyword evidence="9" id="KW-0282">Flagellum</keyword>
<dbReference type="InterPro" id="IPR029600">
    <property type="entry name" value="IFT81"/>
</dbReference>
<dbReference type="GO" id="GO:0036064">
    <property type="term" value="C:ciliary basal body"/>
    <property type="evidence" value="ECO:0007669"/>
    <property type="project" value="TreeGrafter"/>
</dbReference>
<dbReference type="InterPro" id="IPR043016">
    <property type="entry name" value="IFT81_N_sf"/>
</dbReference>
<gene>
    <name evidence="9" type="ORF">D4764_0192130</name>
</gene>
<keyword evidence="2" id="KW-0970">Cilium biogenesis/degradation</keyword>
<dbReference type="GO" id="GO:0030992">
    <property type="term" value="C:intraciliary transport particle B"/>
    <property type="evidence" value="ECO:0007669"/>
    <property type="project" value="InterPro"/>
</dbReference>
<keyword evidence="3 7" id="KW-0175">Coiled coil</keyword>
<evidence type="ECO:0000256" key="2">
    <source>
        <dbReference type="ARBA" id="ARBA00022794"/>
    </source>
</evidence>
<proteinExistence type="inferred from homology"/>
<reference evidence="9 10" key="1">
    <citation type="submission" date="2019-04" db="EMBL/GenBank/DDBJ databases">
        <title>Chromosome genome assembly for Takifugu flavidus.</title>
        <authorList>
            <person name="Xiao S."/>
        </authorList>
    </citation>
    <scope>NUCLEOTIDE SEQUENCE [LARGE SCALE GENOMIC DNA]</scope>
    <source>
        <strain evidence="9">HTHZ2018</strain>
        <tissue evidence="9">Muscle</tissue>
    </source>
</reference>
<accession>A0A5C6MEN3</accession>
<name>A0A5C6MEN3_9TELE</name>
<evidence type="ECO:0000256" key="7">
    <source>
        <dbReference type="SAM" id="Coils"/>
    </source>
</evidence>
<dbReference type="PANTHER" id="PTHR15614">
    <property type="entry name" value="INTRAFLAGELLAR TRANSPORT PROTEIN 81 HOMOLOG"/>
    <property type="match status" value="1"/>
</dbReference>
<keyword evidence="4" id="KW-0969">Cilium</keyword>
<evidence type="ECO:0000256" key="4">
    <source>
        <dbReference type="ARBA" id="ARBA00023069"/>
    </source>
</evidence>
<evidence type="ECO:0000259" key="8">
    <source>
        <dbReference type="Pfam" id="PF18383"/>
    </source>
</evidence>
<comment type="caution">
    <text evidence="9">The sequence shown here is derived from an EMBL/GenBank/DDBJ whole genome shotgun (WGS) entry which is preliminary data.</text>
</comment>
<organism evidence="9 10">
    <name type="scientific">Takifugu flavidus</name>
    <name type="common">sansaifugu</name>
    <dbReference type="NCBI Taxonomy" id="433684"/>
    <lineage>
        <taxon>Eukaryota</taxon>
        <taxon>Metazoa</taxon>
        <taxon>Chordata</taxon>
        <taxon>Craniata</taxon>
        <taxon>Vertebrata</taxon>
        <taxon>Euteleostomi</taxon>
        <taxon>Actinopterygii</taxon>
        <taxon>Neopterygii</taxon>
        <taxon>Teleostei</taxon>
        <taxon>Neoteleostei</taxon>
        <taxon>Acanthomorphata</taxon>
        <taxon>Eupercaria</taxon>
        <taxon>Tetraodontiformes</taxon>
        <taxon>Tetradontoidea</taxon>
        <taxon>Tetraodontidae</taxon>
        <taxon>Takifugu</taxon>
    </lineage>
</organism>
<keyword evidence="10" id="KW-1185">Reference proteome</keyword>
<dbReference type="EMBL" id="RHFK02000593">
    <property type="protein sequence ID" value="TWW53656.1"/>
    <property type="molecule type" value="Genomic_DNA"/>
</dbReference>
<dbReference type="GO" id="GO:0060271">
    <property type="term" value="P:cilium assembly"/>
    <property type="evidence" value="ECO:0007669"/>
    <property type="project" value="InterPro"/>
</dbReference>
<dbReference type="Pfam" id="PF18383">
    <property type="entry name" value="IFT81_CH"/>
    <property type="match status" value="1"/>
</dbReference>
<dbReference type="GO" id="GO:0042073">
    <property type="term" value="P:intraciliary transport"/>
    <property type="evidence" value="ECO:0007669"/>
    <property type="project" value="InterPro"/>
</dbReference>
<feature type="domain" description="IFT81 calponin homology" evidence="8">
    <location>
        <begin position="7"/>
        <end position="126"/>
    </location>
</feature>
<evidence type="ECO:0000313" key="10">
    <source>
        <dbReference type="Proteomes" id="UP000324091"/>
    </source>
</evidence>